<keyword evidence="5 13" id="KW-0812">Transmembrane</keyword>
<protein>
    <submittedName>
        <fullName evidence="16">Glycine receptor beta</fullName>
    </submittedName>
</protein>
<dbReference type="Gene3D" id="1.20.58.390">
    <property type="entry name" value="Neurotransmitter-gated ion-channel transmembrane domain"/>
    <property type="match status" value="1"/>
</dbReference>
<dbReference type="CDD" id="cd19049">
    <property type="entry name" value="LGIC_TM_anion"/>
    <property type="match status" value="1"/>
</dbReference>
<evidence type="ECO:0000256" key="9">
    <source>
        <dbReference type="ARBA" id="ARBA00023136"/>
    </source>
</evidence>
<keyword evidence="7 13" id="KW-1133">Transmembrane helix</keyword>
<feature type="domain" description="Neurotransmitter-gated ion-channel ligand-binding" evidence="14">
    <location>
        <begin position="28"/>
        <end position="193"/>
    </location>
</feature>
<evidence type="ECO:0000256" key="13">
    <source>
        <dbReference type="RuleBase" id="RU000687"/>
    </source>
</evidence>
<dbReference type="GeneTree" id="ENSGT00940000156344"/>
<dbReference type="Pfam" id="PF02932">
    <property type="entry name" value="Neur_chan_memb"/>
    <property type="match status" value="1"/>
</dbReference>
<keyword evidence="9 13" id="KW-0472">Membrane</keyword>
<dbReference type="SUPFAM" id="SSF90112">
    <property type="entry name" value="Neurotransmitter-gated ion-channel transmembrane pore"/>
    <property type="match status" value="1"/>
</dbReference>
<dbReference type="InterPro" id="IPR006028">
    <property type="entry name" value="GABAA/Glycine_rcpt"/>
</dbReference>
<dbReference type="GO" id="GO:0004888">
    <property type="term" value="F:transmembrane signaling receptor activity"/>
    <property type="evidence" value="ECO:0007669"/>
    <property type="project" value="InterPro"/>
</dbReference>
<dbReference type="GO" id="GO:0034707">
    <property type="term" value="C:chloride channel complex"/>
    <property type="evidence" value="ECO:0007669"/>
    <property type="project" value="UniProtKB-KW"/>
</dbReference>
<dbReference type="InterPro" id="IPR038050">
    <property type="entry name" value="Neuro_actylchol_rec"/>
</dbReference>
<name>A0A8C4QDQ2_EPTBU</name>
<proteinExistence type="inferred from homology"/>
<accession>A0A8C4QDQ2</accession>
<evidence type="ECO:0000313" key="16">
    <source>
        <dbReference type="Ensembl" id="ENSEBUP00000013247.1"/>
    </source>
</evidence>
<evidence type="ECO:0000256" key="1">
    <source>
        <dbReference type="ARBA" id="ARBA00004141"/>
    </source>
</evidence>
<dbReference type="Pfam" id="PF02931">
    <property type="entry name" value="Neur_chan_LBD"/>
    <property type="match status" value="1"/>
</dbReference>
<evidence type="ECO:0000256" key="12">
    <source>
        <dbReference type="ARBA" id="ARBA00023303"/>
    </source>
</evidence>
<dbReference type="PRINTS" id="PR00253">
    <property type="entry name" value="GABAARECEPTR"/>
</dbReference>
<keyword evidence="10" id="KW-0869">Chloride channel</keyword>
<dbReference type="InterPro" id="IPR036719">
    <property type="entry name" value="Neuro-gated_channel_TM_sf"/>
</dbReference>
<evidence type="ECO:0000256" key="11">
    <source>
        <dbReference type="ARBA" id="ARBA00023214"/>
    </source>
</evidence>
<dbReference type="Ensembl" id="ENSEBUT00000013823.1">
    <property type="protein sequence ID" value="ENSEBUP00000013247.1"/>
    <property type="gene ID" value="ENSEBUG00000008373.1"/>
</dbReference>
<dbReference type="GO" id="GO:0005886">
    <property type="term" value="C:plasma membrane"/>
    <property type="evidence" value="ECO:0007669"/>
    <property type="project" value="UniProtKB-SubCell"/>
</dbReference>
<reference evidence="16" key="1">
    <citation type="submission" date="2025-08" db="UniProtKB">
        <authorList>
            <consortium name="Ensembl"/>
        </authorList>
    </citation>
    <scope>IDENTIFICATION</scope>
</reference>
<organism evidence="16 17">
    <name type="scientific">Eptatretus burgeri</name>
    <name type="common">Inshore hagfish</name>
    <dbReference type="NCBI Taxonomy" id="7764"/>
    <lineage>
        <taxon>Eukaryota</taxon>
        <taxon>Metazoa</taxon>
        <taxon>Chordata</taxon>
        <taxon>Craniata</taxon>
        <taxon>Vertebrata</taxon>
        <taxon>Cyclostomata</taxon>
        <taxon>Myxini</taxon>
        <taxon>Myxiniformes</taxon>
        <taxon>Myxinidae</taxon>
        <taxon>Eptatretinae</taxon>
        <taxon>Eptatretus</taxon>
    </lineage>
</organism>
<dbReference type="InterPro" id="IPR006202">
    <property type="entry name" value="Neur_chan_lig-bd"/>
</dbReference>
<dbReference type="AlphaFoldDB" id="A0A8C4QDQ2"/>
<evidence type="ECO:0000256" key="3">
    <source>
        <dbReference type="ARBA" id="ARBA00022448"/>
    </source>
</evidence>
<keyword evidence="6" id="KW-0732">Signal</keyword>
<dbReference type="PRINTS" id="PR00252">
    <property type="entry name" value="NRIONCHANNEL"/>
</dbReference>
<dbReference type="SUPFAM" id="SSF63712">
    <property type="entry name" value="Nicotinic receptor ligand binding domain-like"/>
    <property type="match status" value="1"/>
</dbReference>
<comment type="subcellular location">
    <subcellularLocation>
        <location evidence="2">Cell membrane</location>
    </subcellularLocation>
    <subcellularLocation>
        <location evidence="1">Membrane</location>
        <topology evidence="1">Multi-pass membrane protein</topology>
    </subcellularLocation>
</comment>
<evidence type="ECO:0000256" key="7">
    <source>
        <dbReference type="ARBA" id="ARBA00022989"/>
    </source>
</evidence>
<keyword evidence="8 13" id="KW-0406">Ion transport</keyword>
<dbReference type="GO" id="GO:0005230">
    <property type="term" value="F:extracellular ligand-gated monoatomic ion channel activity"/>
    <property type="evidence" value="ECO:0007669"/>
    <property type="project" value="InterPro"/>
</dbReference>
<reference evidence="16" key="2">
    <citation type="submission" date="2025-09" db="UniProtKB">
        <authorList>
            <consortium name="Ensembl"/>
        </authorList>
    </citation>
    <scope>IDENTIFICATION</scope>
</reference>
<dbReference type="OMA" id="YRVNIFI"/>
<sequence length="423" mass="48018">MSTAVGVGLLWEYHCSMSLTPCFIVGIDYRVNIFIRQQWNDPRLQIPDHIRGVETLTLDPALIRCMWRPDLFFANEKMANFHSVTKQNTLLFVSGNGDILMSMRLSLTLSCPMDLTLFPMDTQRCKMQLESFGYTTDDLIFNWAAGEPVQMEKMTLPQFDISQKDIVYGNCTKYYKGTGYYTCVEVIFTLRRQVGFYIMGIYAPTLLLVVLSWLTFWINPEASPARVSLGILSILSLFSQSMSLATDLPKVSYVKALDIWLLTCLIYGFASLVQYAIVQICLNNPRYIAAEKQRKELKEKQRKRIMPPGANDDRVWTISTRNGTPTAPRGARRVCMSRSDLRTGDFSIVGSLPRDFDLTNYDCYGKPIGGVGPGGAGLQGKGPAKPPSKQIVPFEAKRVDHYSRALFPITFFFFNIIYWSIYL</sequence>
<feature type="transmembrane region" description="Helical" evidence="13">
    <location>
        <begin position="405"/>
        <end position="422"/>
    </location>
</feature>
<evidence type="ECO:0000259" key="14">
    <source>
        <dbReference type="Pfam" id="PF02931"/>
    </source>
</evidence>
<dbReference type="InterPro" id="IPR018000">
    <property type="entry name" value="Neurotransmitter_ion_chnl_CS"/>
</dbReference>
<keyword evidence="4" id="KW-1003">Cell membrane</keyword>
<evidence type="ECO:0000256" key="6">
    <source>
        <dbReference type="ARBA" id="ARBA00022729"/>
    </source>
</evidence>
<feature type="transmembrane region" description="Helical" evidence="13">
    <location>
        <begin position="194"/>
        <end position="215"/>
    </location>
</feature>
<dbReference type="InterPro" id="IPR006201">
    <property type="entry name" value="Neur_channel"/>
</dbReference>
<dbReference type="Gene3D" id="2.70.170.10">
    <property type="entry name" value="Neurotransmitter-gated ion-channel ligand-binding domain"/>
    <property type="match status" value="1"/>
</dbReference>
<evidence type="ECO:0000256" key="4">
    <source>
        <dbReference type="ARBA" id="ARBA00022475"/>
    </source>
</evidence>
<keyword evidence="17" id="KW-1185">Reference proteome</keyword>
<evidence type="ECO:0000313" key="17">
    <source>
        <dbReference type="Proteomes" id="UP000694388"/>
    </source>
</evidence>
<evidence type="ECO:0000256" key="5">
    <source>
        <dbReference type="ARBA" id="ARBA00022692"/>
    </source>
</evidence>
<comment type="similarity">
    <text evidence="13">Belongs to the ligand-gated ion channel (TC 1.A.9) family.</text>
</comment>
<evidence type="ECO:0000259" key="15">
    <source>
        <dbReference type="Pfam" id="PF02932"/>
    </source>
</evidence>
<evidence type="ECO:0000256" key="8">
    <source>
        <dbReference type="ARBA" id="ARBA00023065"/>
    </source>
</evidence>
<dbReference type="InterPro" id="IPR036734">
    <property type="entry name" value="Neur_chan_lig-bd_sf"/>
</dbReference>
<dbReference type="InterPro" id="IPR006029">
    <property type="entry name" value="Neurotrans-gated_channel_TM"/>
</dbReference>
<dbReference type="PANTHER" id="PTHR18945">
    <property type="entry name" value="NEUROTRANSMITTER GATED ION CHANNEL"/>
    <property type="match status" value="1"/>
</dbReference>
<dbReference type="FunFam" id="2.70.170.10:FF:000014">
    <property type="entry name" value="Glycine receptor subunit beta"/>
    <property type="match status" value="1"/>
</dbReference>
<evidence type="ECO:0000256" key="2">
    <source>
        <dbReference type="ARBA" id="ARBA00004236"/>
    </source>
</evidence>
<keyword evidence="3 13" id="KW-0813">Transport</keyword>
<dbReference type="PROSITE" id="PS00236">
    <property type="entry name" value="NEUROTR_ION_CHANNEL"/>
    <property type="match status" value="1"/>
</dbReference>
<feature type="transmembrane region" description="Helical" evidence="13">
    <location>
        <begin position="257"/>
        <end position="278"/>
    </location>
</feature>
<dbReference type="Proteomes" id="UP000694388">
    <property type="component" value="Unplaced"/>
</dbReference>
<keyword evidence="11" id="KW-0868">Chloride</keyword>
<keyword evidence="12 13" id="KW-0407">Ion channel</keyword>
<evidence type="ECO:0000256" key="10">
    <source>
        <dbReference type="ARBA" id="ARBA00023173"/>
    </source>
</evidence>
<dbReference type="GO" id="GO:0005254">
    <property type="term" value="F:chloride channel activity"/>
    <property type="evidence" value="ECO:0007669"/>
    <property type="project" value="UniProtKB-KW"/>
</dbReference>
<feature type="transmembrane region" description="Helical" evidence="13">
    <location>
        <begin position="227"/>
        <end position="245"/>
    </location>
</feature>
<dbReference type="NCBIfam" id="TIGR00860">
    <property type="entry name" value="LIC"/>
    <property type="match status" value="1"/>
</dbReference>
<feature type="domain" description="Neurotransmitter-gated ion-channel transmembrane" evidence="15">
    <location>
        <begin position="201"/>
        <end position="419"/>
    </location>
</feature>